<feature type="transmembrane region" description="Helical" evidence="1">
    <location>
        <begin position="134"/>
        <end position="157"/>
    </location>
</feature>
<dbReference type="EMBL" id="JAACJS010000006">
    <property type="protein sequence ID" value="NCI49288.1"/>
    <property type="molecule type" value="Genomic_DNA"/>
</dbReference>
<feature type="transmembrane region" description="Helical" evidence="1">
    <location>
        <begin position="38"/>
        <end position="59"/>
    </location>
</feature>
<dbReference type="RefSeq" id="WP_161817617.1">
    <property type="nucleotide sequence ID" value="NZ_JAACJS010000006.1"/>
</dbReference>
<evidence type="ECO:0008006" key="4">
    <source>
        <dbReference type="Google" id="ProtNLM"/>
    </source>
</evidence>
<keyword evidence="1" id="KW-0812">Transmembrane</keyword>
<comment type="caution">
    <text evidence="2">The sequence shown here is derived from an EMBL/GenBank/DDBJ whole genome shotgun (WGS) entry which is preliminary data.</text>
</comment>
<reference evidence="2 3" key="1">
    <citation type="submission" date="2020-01" db="EMBL/GenBank/DDBJ databases">
        <title>Genome analysis.</title>
        <authorList>
            <person name="Wu S."/>
            <person name="Wang G."/>
        </authorList>
    </citation>
    <scope>NUCLEOTIDE SEQUENCE [LARGE SCALE GENOMIC DNA]</scope>
    <source>
        <strain evidence="2 3">SYL130</strain>
    </source>
</reference>
<feature type="transmembrane region" description="Helical" evidence="1">
    <location>
        <begin position="12"/>
        <end position="32"/>
    </location>
</feature>
<accession>A0ABW9ZT99</accession>
<organism evidence="2 3">
    <name type="scientific">Sediminibacterium roseum</name>
    <dbReference type="NCBI Taxonomy" id="1978412"/>
    <lineage>
        <taxon>Bacteria</taxon>
        <taxon>Pseudomonadati</taxon>
        <taxon>Bacteroidota</taxon>
        <taxon>Chitinophagia</taxon>
        <taxon>Chitinophagales</taxon>
        <taxon>Chitinophagaceae</taxon>
        <taxon>Sediminibacterium</taxon>
    </lineage>
</organism>
<dbReference type="Proteomes" id="UP000753802">
    <property type="component" value="Unassembled WGS sequence"/>
</dbReference>
<keyword evidence="1" id="KW-1133">Transmembrane helix</keyword>
<protein>
    <recommendedName>
        <fullName evidence="4">DUF4199 domain-containing protein</fullName>
    </recommendedName>
</protein>
<name>A0ABW9ZT99_9BACT</name>
<keyword evidence="1" id="KW-0472">Membrane</keyword>
<sequence>MKQLTIFRVLTFLLLPFAVLLGGAGLLMLLAALARPQLLLQVFITAGFVFYLFSSLRFLSKHIDPERPARTSMREWIRVNGFVAGFLALNSIYSFIRAIAMDPADTRKVFEEMKESQPAFSTITFELYSSVMKFAAYLSLAFGILLLVHILMSIPILKKYGYLFSIAKENKG</sequence>
<gene>
    <name evidence="2" type="ORF">GWC95_05085</name>
</gene>
<evidence type="ECO:0000313" key="2">
    <source>
        <dbReference type="EMBL" id="NCI49288.1"/>
    </source>
</evidence>
<keyword evidence="3" id="KW-1185">Reference proteome</keyword>
<evidence type="ECO:0000256" key="1">
    <source>
        <dbReference type="SAM" id="Phobius"/>
    </source>
</evidence>
<feature type="transmembrane region" description="Helical" evidence="1">
    <location>
        <begin position="79"/>
        <end position="100"/>
    </location>
</feature>
<proteinExistence type="predicted"/>
<evidence type="ECO:0000313" key="3">
    <source>
        <dbReference type="Proteomes" id="UP000753802"/>
    </source>
</evidence>